<dbReference type="InterPro" id="IPR023606">
    <property type="entry name" value="CoA-Trfase_III_dom_1_sf"/>
</dbReference>
<dbReference type="InterPro" id="IPR044855">
    <property type="entry name" value="CoA-Trfase_III_dom3_sf"/>
</dbReference>
<gene>
    <name evidence="2" type="ORF">C7R54_22680</name>
</gene>
<dbReference type="Pfam" id="PF02515">
    <property type="entry name" value="CoA_transf_3"/>
    <property type="match status" value="1"/>
</dbReference>
<reference evidence="2 3" key="1">
    <citation type="journal article" date="2017" name="Int. J. Syst. Evol. Microbiol.">
        <title>Achromobacter aloeverae sp. nov., isolated from the root of Aloe vera (L.) Burm.f.</title>
        <authorList>
            <person name="Kuncharoen N."/>
            <person name="Muramatsu Y."/>
            <person name="Shibata C."/>
            <person name="Kamakura Y."/>
            <person name="Nakagawa Y."/>
            <person name="Tanasupawat S."/>
        </authorList>
    </citation>
    <scope>NUCLEOTIDE SEQUENCE [LARGE SCALE GENOMIC DNA]</scope>
    <source>
        <strain evidence="2 3">AVA-1</strain>
    </source>
</reference>
<dbReference type="InterPro" id="IPR050483">
    <property type="entry name" value="CoA-transferase_III_domain"/>
</dbReference>
<dbReference type="GO" id="GO:0008410">
    <property type="term" value="F:CoA-transferase activity"/>
    <property type="evidence" value="ECO:0007669"/>
    <property type="project" value="TreeGrafter"/>
</dbReference>
<dbReference type="PANTHER" id="PTHR48207:SF3">
    <property type="entry name" value="SUCCINATE--HYDROXYMETHYLGLUTARATE COA-TRANSFERASE"/>
    <property type="match status" value="1"/>
</dbReference>
<dbReference type="Proteomes" id="UP000290849">
    <property type="component" value="Unassembled WGS sequence"/>
</dbReference>
<evidence type="ECO:0000313" key="3">
    <source>
        <dbReference type="Proteomes" id="UP000290849"/>
    </source>
</evidence>
<dbReference type="EMBL" id="PYAL01000007">
    <property type="protein sequence ID" value="RXN85299.1"/>
    <property type="molecule type" value="Genomic_DNA"/>
</dbReference>
<keyword evidence="1" id="KW-0808">Transferase</keyword>
<comment type="caution">
    <text evidence="2">The sequence shown here is derived from an EMBL/GenBank/DDBJ whole genome shotgun (WGS) entry which is preliminary data.</text>
</comment>
<protein>
    <submittedName>
        <fullName evidence="2">Carnitine dehydratase</fullName>
    </submittedName>
</protein>
<dbReference type="SUPFAM" id="SSF89796">
    <property type="entry name" value="CoA-transferase family III (CaiB/BaiF)"/>
    <property type="match status" value="1"/>
</dbReference>
<organism evidence="2 3">
    <name type="scientific">Achromobacter aloeverae</name>
    <dbReference type="NCBI Taxonomy" id="1750518"/>
    <lineage>
        <taxon>Bacteria</taxon>
        <taxon>Pseudomonadati</taxon>
        <taxon>Pseudomonadota</taxon>
        <taxon>Betaproteobacteria</taxon>
        <taxon>Burkholderiales</taxon>
        <taxon>Alcaligenaceae</taxon>
        <taxon>Achromobacter</taxon>
    </lineage>
</organism>
<accession>A0A4Q1HFA5</accession>
<dbReference type="Gene3D" id="3.30.1540.10">
    <property type="entry name" value="formyl-coa transferase, domain 3"/>
    <property type="match status" value="1"/>
</dbReference>
<dbReference type="PANTHER" id="PTHR48207">
    <property type="entry name" value="SUCCINATE--HYDROXYMETHYLGLUTARATE COA-TRANSFERASE"/>
    <property type="match status" value="1"/>
</dbReference>
<dbReference type="OrthoDB" id="5294844at2"/>
<name>A0A4Q1HFA5_9BURK</name>
<dbReference type="Gene3D" id="3.40.50.10540">
    <property type="entry name" value="Crotonobetainyl-coa:carnitine coa-transferase, domain 1"/>
    <property type="match status" value="1"/>
</dbReference>
<proteinExistence type="predicted"/>
<evidence type="ECO:0000256" key="1">
    <source>
        <dbReference type="ARBA" id="ARBA00022679"/>
    </source>
</evidence>
<dbReference type="InterPro" id="IPR003673">
    <property type="entry name" value="CoA-Trfase_fam_III"/>
</dbReference>
<sequence>MTTADGDTTQAGPGSLAGIRVLDLSRILGGPYCGQILGDHGADVLKIEPPQGDDTRTWGPPFRDGVASYYYGLNRNKRLQHLDFATEAGRARLLELLAQADVLVENFKVGTMERWGLGYETLAERFPRLIWCRVSGFGADGPLGALPGYDAAIQAMSGIMSVNGEAGGDALRVGLPVVDMVTGLNAVIGVLLALQERQRSGRGQFVEAALYDSGISLLHPHAANWFTDGRTPRRTGNAHPNIYPYDTFRTRTDPLFLAVGNDRQFGVLCAVIGRPGLASDPRYADAGGRSVHRGELKQALEAALADFDADDLLQRLMAANVPAAPVLDVDAALTHPHTRHRGMVVEMEGGYRGLGAPVKLSRTPATYRHAPLATGTDFAPTPLPPASEAS</sequence>
<dbReference type="RefSeq" id="WP_129152831.1">
    <property type="nucleotide sequence ID" value="NZ_JBHSDO010000005.1"/>
</dbReference>
<keyword evidence="3" id="KW-1185">Reference proteome</keyword>
<dbReference type="AlphaFoldDB" id="A0A4Q1HFA5"/>
<evidence type="ECO:0000313" key="2">
    <source>
        <dbReference type="EMBL" id="RXN85299.1"/>
    </source>
</evidence>